<evidence type="ECO:0008006" key="4">
    <source>
        <dbReference type="Google" id="ProtNLM"/>
    </source>
</evidence>
<accession>A0A6A6SWK4</accession>
<feature type="region of interest" description="Disordered" evidence="1">
    <location>
        <begin position="174"/>
        <end position="290"/>
    </location>
</feature>
<dbReference type="PANTHER" id="PTHR15141">
    <property type="entry name" value="TRANSCRIPTION ELONGATION FACTOR B POLYPEPTIDE 3"/>
    <property type="match status" value="1"/>
</dbReference>
<name>A0A6A6SWK4_9PLEO</name>
<dbReference type="InterPro" id="IPR051870">
    <property type="entry name" value="Elongin-A_domain"/>
</dbReference>
<evidence type="ECO:0000313" key="2">
    <source>
        <dbReference type="EMBL" id="KAF2650963.1"/>
    </source>
</evidence>
<feature type="compositionally biased region" description="Polar residues" evidence="1">
    <location>
        <begin position="230"/>
        <end position="240"/>
    </location>
</feature>
<keyword evidence="3" id="KW-1185">Reference proteome</keyword>
<sequence>MPAPSLYDLSKARLIANINMLDDIGDLPYSFLAPILRHVQNPSQLLEIETNCPQILGETGEIWIRFIRRDIPNWDKKPHQPRDPKNWSKVYRKLKKDAENEKKGQEEQLKEQMRALQKDRDVNKTQIVDASRIQVPRSRPWGFGGGGGGGWEKSGAPAKTGKVAFDKLRRGIFDQKQARPKATRMPTHLLEQRKGKVAQAPARLVRMNEAEAPSRMMLSKGASATVAQGLGSSSRPTLHSSPEKPQRASLPAGQHFTAPKIRPQSSGPAPPPKRKREEVNLFMQPKRRKP</sequence>
<dbReference type="GO" id="GO:0006368">
    <property type="term" value="P:transcription elongation by RNA polymerase II"/>
    <property type="evidence" value="ECO:0007669"/>
    <property type="project" value="InterPro"/>
</dbReference>
<dbReference type="AlphaFoldDB" id="A0A6A6SWK4"/>
<dbReference type="EMBL" id="MU004439">
    <property type="protein sequence ID" value="KAF2650963.1"/>
    <property type="molecule type" value="Genomic_DNA"/>
</dbReference>
<dbReference type="Proteomes" id="UP000799324">
    <property type="component" value="Unassembled WGS sequence"/>
</dbReference>
<gene>
    <name evidence="2" type="ORF">K491DRAFT_696867</name>
</gene>
<dbReference type="GO" id="GO:0070449">
    <property type="term" value="C:elongin complex"/>
    <property type="evidence" value="ECO:0007669"/>
    <property type="project" value="InterPro"/>
</dbReference>
<dbReference type="Gene3D" id="6.10.250.3180">
    <property type="match status" value="1"/>
</dbReference>
<dbReference type="PANTHER" id="PTHR15141:SF76">
    <property type="entry name" value="TRANSCRIPTION ELONGATION FACTOR B POLYPEPTIDE 3"/>
    <property type="match status" value="1"/>
</dbReference>
<proteinExistence type="predicted"/>
<dbReference type="InterPro" id="IPR010684">
    <property type="entry name" value="RNA_pol_II_trans_fac_SIII_A"/>
</dbReference>
<feature type="region of interest" description="Disordered" evidence="1">
    <location>
        <begin position="98"/>
        <end position="118"/>
    </location>
</feature>
<feature type="region of interest" description="Disordered" evidence="1">
    <location>
        <begin position="136"/>
        <end position="158"/>
    </location>
</feature>
<evidence type="ECO:0000256" key="1">
    <source>
        <dbReference type="SAM" id="MobiDB-lite"/>
    </source>
</evidence>
<reference evidence="2" key="1">
    <citation type="journal article" date="2020" name="Stud. Mycol.">
        <title>101 Dothideomycetes genomes: a test case for predicting lifestyles and emergence of pathogens.</title>
        <authorList>
            <person name="Haridas S."/>
            <person name="Albert R."/>
            <person name="Binder M."/>
            <person name="Bloem J."/>
            <person name="Labutti K."/>
            <person name="Salamov A."/>
            <person name="Andreopoulos B."/>
            <person name="Baker S."/>
            <person name="Barry K."/>
            <person name="Bills G."/>
            <person name="Bluhm B."/>
            <person name="Cannon C."/>
            <person name="Castanera R."/>
            <person name="Culley D."/>
            <person name="Daum C."/>
            <person name="Ezra D."/>
            <person name="Gonzalez J."/>
            <person name="Henrissat B."/>
            <person name="Kuo A."/>
            <person name="Liang C."/>
            <person name="Lipzen A."/>
            <person name="Lutzoni F."/>
            <person name="Magnuson J."/>
            <person name="Mondo S."/>
            <person name="Nolan M."/>
            <person name="Ohm R."/>
            <person name="Pangilinan J."/>
            <person name="Park H.-J."/>
            <person name="Ramirez L."/>
            <person name="Alfaro M."/>
            <person name="Sun H."/>
            <person name="Tritt A."/>
            <person name="Yoshinaga Y."/>
            <person name="Zwiers L.-H."/>
            <person name="Turgeon B."/>
            <person name="Goodwin S."/>
            <person name="Spatafora J."/>
            <person name="Crous P."/>
            <person name="Grigoriev I."/>
        </authorList>
    </citation>
    <scope>NUCLEOTIDE SEQUENCE</scope>
    <source>
        <strain evidence="2">CBS 122681</strain>
    </source>
</reference>
<dbReference type="OrthoDB" id="21513at2759"/>
<feature type="compositionally biased region" description="Gly residues" evidence="1">
    <location>
        <begin position="142"/>
        <end position="152"/>
    </location>
</feature>
<dbReference type="Pfam" id="PF06881">
    <property type="entry name" value="Elongin_A"/>
    <property type="match status" value="1"/>
</dbReference>
<evidence type="ECO:0000313" key="3">
    <source>
        <dbReference type="Proteomes" id="UP000799324"/>
    </source>
</evidence>
<protein>
    <recommendedName>
        <fullName evidence="4">Elongin-A</fullName>
    </recommendedName>
</protein>
<organism evidence="2 3">
    <name type="scientific">Lophiostoma macrostomum CBS 122681</name>
    <dbReference type="NCBI Taxonomy" id="1314788"/>
    <lineage>
        <taxon>Eukaryota</taxon>
        <taxon>Fungi</taxon>
        <taxon>Dikarya</taxon>
        <taxon>Ascomycota</taxon>
        <taxon>Pezizomycotina</taxon>
        <taxon>Dothideomycetes</taxon>
        <taxon>Pleosporomycetidae</taxon>
        <taxon>Pleosporales</taxon>
        <taxon>Lophiostomataceae</taxon>
        <taxon>Lophiostoma</taxon>
    </lineage>
</organism>